<reference evidence="1 2" key="1">
    <citation type="submission" date="2015-03" db="EMBL/GenBank/DDBJ databases">
        <authorList>
            <consortium name="Pathogen Informatics"/>
        </authorList>
    </citation>
    <scope>NUCLEOTIDE SEQUENCE [LARGE SCALE GENOMIC DNA]</scope>
    <source>
        <strain evidence="1 2">Bir 185</strain>
    </source>
</reference>
<evidence type="ECO:0000313" key="2">
    <source>
        <dbReference type="Proteomes" id="UP000050164"/>
    </source>
</evidence>
<organism evidence="1 2">
    <name type="scientific">Mycobacterium tuberculosis</name>
    <dbReference type="NCBI Taxonomy" id="1773"/>
    <lineage>
        <taxon>Bacteria</taxon>
        <taxon>Bacillati</taxon>
        <taxon>Actinomycetota</taxon>
        <taxon>Actinomycetes</taxon>
        <taxon>Mycobacteriales</taxon>
        <taxon>Mycobacteriaceae</taxon>
        <taxon>Mycobacterium</taxon>
        <taxon>Mycobacterium tuberculosis complex</taxon>
    </lineage>
</organism>
<sequence>MVITKKLWSFMPSLAGEVASNPGEPYSTALSTSELAPSFNAIPDSNDP</sequence>
<dbReference type="AlphaFoldDB" id="A0A655AJE6"/>
<name>A0A655AJE6_MYCTX</name>
<evidence type="ECO:0000313" key="1">
    <source>
        <dbReference type="EMBL" id="CKT22763.1"/>
    </source>
</evidence>
<gene>
    <name evidence="1" type="ORF">ERS027659_04121</name>
</gene>
<dbReference type="EMBL" id="CNFT01001376">
    <property type="protein sequence ID" value="CKT22763.1"/>
    <property type="molecule type" value="Genomic_DNA"/>
</dbReference>
<accession>A0A655AJE6</accession>
<proteinExistence type="predicted"/>
<dbReference type="Proteomes" id="UP000050164">
    <property type="component" value="Unassembled WGS sequence"/>
</dbReference>
<protein>
    <submittedName>
        <fullName evidence="1">Uncharacterized protein</fullName>
    </submittedName>
</protein>